<dbReference type="OrthoDB" id="10037653at2759"/>
<keyword evidence="6" id="KW-1185">Reference proteome</keyword>
<evidence type="ECO:0000313" key="3">
    <source>
        <dbReference type="EMBL" id="CAF1351194.1"/>
    </source>
</evidence>
<comment type="caution">
    <text evidence="2">The sequence shown here is derived from an EMBL/GenBank/DDBJ whole genome shotgun (WGS) entry which is preliminary data.</text>
</comment>
<dbReference type="Proteomes" id="UP000681722">
    <property type="component" value="Unassembled WGS sequence"/>
</dbReference>
<evidence type="ECO:0000313" key="2">
    <source>
        <dbReference type="EMBL" id="CAF1345064.1"/>
    </source>
</evidence>
<dbReference type="EMBL" id="CAJOBA010044283">
    <property type="protein sequence ID" value="CAF4161736.1"/>
    <property type="molecule type" value="Genomic_DNA"/>
</dbReference>
<proteinExistence type="predicted"/>
<gene>
    <name evidence="2" type="ORF">GPM918_LOCUS30626</name>
    <name evidence="3" type="ORF">OVA965_LOCUS30804</name>
    <name evidence="5" type="ORF">SRO942_LOCUS31243</name>
    <name evidence="4" type="ORF">TMI583_LOCUS31614</name>
</gene>
<evidence type="ECO:0000256" key="1">
    <source>
        <dbReference type="SAM" id="MobiDB-lite"/>
    </source>
</evidence>
<organism evidence="2 6">
    <name type="scientific">Didymodactylos carnosus</name>
    <dbReference type="NCBI Taxonomy" id="1234261"/>
    <lineage>
        <taxon>Eukaryota</taxon>
        <taxon>Metazoa</taxon>
        <taxon>Spiralia</taxon>
        <taxon>Gnathifera</taxon>
        <taxon>Rotifera</taxon>
        <taxon>Eurotatoria</taxon>
        <taxon>Bdelloidea</taxon>
        <taxon>Philodinida</taxon>
        <taxon>Philodinidae</taxon>
        <taxon>Didymodactylos</taxon>
    </lineage>
</organism>
<dbReference type="AlphaFoldDB" id="A0A815GZM7"/>
<dbReference type="Proteomes" id="UP000682733">
    <property type="component" value="Unassembled WGS sequence"/>
</dbReference>
<name>A0A815GZM7_9BILA</name>
<feature type="compositionally biased region" description="Polar residues" evidence="1">
    <location>
        <begin position="153"/>
        <end position="165"/>
    </location>
</feature>
<dbReference type="Proteomes" id="UP000663829">
    <property type="component" value="Unassembled WGS sequence"/>
</dbReference>
<feature type="region of interest" description="Disordered" evidence="1">
    <location>
        <begin position="136"/>
        <end position="167"/>
    </location>
</feature>
<dbReference type="EMBL" id="CAJOBC010060996">
    <property type="protein sequence ID" value="CAF4209842.1"/>
    <property type="molecule type" value="Genomic_DNA"/>
</dbReference>
<reference evidence="2" key="1">
    <citation type="submission" date="2021-02" db="EMBL/GenBank/DDBJ databases">
        <authorList>
            <person name="Nowell W R."/>
        </authorList>
    </citation>
    <scope>NUCLEOTIDE SEQUENCE</scope>
</reference>
<evidence type="ECO:0000313" key="4">
    <source>
        <dbReference type="EMBL" id="CAF4161736.1"/>
    </source>
</evidence>
<dbReference type="EMBL" id="CAJNOQ010014606">
    <property type="protein sequence ID" value="CAF1345064.1"/>
    <property type="molecule type" value="Genomic_DNA"/>
</dbReference>
<dbReference type="Proteomes" id="UP000677228">
    <property type="component" value="Unassembled WGS sequence"/>
</dbReference>
<evidence type="ECO:0000313" key="5">
    <source>
        <dbReference type="EMBL" id="CAF4209842.1"/>
    </source>
</evidence>
<accession>A0A815GZM7</accession>
<protein>
    <submittedName>
        <fullName evidence="2">Uncharacterized protein</fullName>
    </submittedName>
</protein>
<dbReference type="EMBL" id="CAJNOK010022645">
    <property type="protein sequence ID" value="CAF1351194.1"/>
    <property type="molecule type" value="Genomic_DNA"/>
</dbReference>
<sequence length="298" mass="33888">MEIRRERFSQLNPCFKTFFQYKTTKATNPAQQLPLNANDLQIICPQIQPIIRPPQRQKARSRQQKNSFFGVRQHQSVESDQDVNQQYKPISTIEGYNSATKLDQISSISSKKEYITLTNLTNVLHTLQNKIKLGEINGSDKSDTTTSSRTSAKQRVQQHLQNTASRWWKHAGSSATSTIPIDQNTPTPTPTIIQQAQLQDFFPMLTIVNSNSSIYSSQYSSPQPIRPKSSKRFSTNKISTISADIQTTIATIPPPIINPKIATVYQHQEPLIISAKGIRLHSINQQHLNYIHRQRLVR</sequence>
<evidence type="ECO:0000313" key="6">
    <source>
        <dbReference type="Proteomes" id="UP000663829"/>
    </source>
</evidence>